<gene>
    <name evidence="1" type="ORF">C4N24_01110</name>
</gene>
<name>A0A329UIE7_9FIRM</name>
<proteinExistence type="predicted"/>
<sequence>MRLCLAGTFPSEKIVRENRPEYVLESFFYIKPWQVEEMPKWKMFLLDSGAFTFMHGVEASSKPVDWDGYLSRYIDFINRHDVQHFFELDVDIIVGYDAVKRMRARLEAETGKQSIPVWHRSRGLDEFKSLCRDYPYIGIGGFAIKHIQPSEYGYIKRLVQYANACGVRVHGLGYTKKDAVDFGFYSVDSTTWTTQVNFGGLSYFNGSEMVVVRPPKGMIGADYRIRREYALKEWIKYQKYLDTKGKWRG</sequence>
<organism evidence="1 2">
    <name type="scientific">Faecalibacterium prausnitzii</name>
    <dbReference type="NCBI Taxonomy" id="853"/>
    <lineage>
        <taxon>Bacteria</taxon>
        <taxon>Bacillati</taxon>
        <taxon>Bacillota</taxon>
        <taxon>Clostridia</taxon>
        <taxon>Eubacteriales</taxon>
        <taxon>Oscillospiraceae</taxon>
        <taxon>Faecalibacterium</taxon>
    </lineage>
</organism>
<comment type="caution">
    <text evidence="1">The sequence shown here is derived from an EMBL/GenBank/DDBJ whole genome shotgun (WGS) entry which is preliminary data.</text>
</comment>
<evidence type="ECO:0000313" key="1">
    <source>
        <dbReference type="EMBL" id="RAW60734.1"/>
    </source>
</evidence>
<protein>
    <submittedName>
        <fullName evidence="1">Uncharacterized protein</fullName>
    </submittedName>
</protein>
<dbReference type="AlphaFoldDB" id="A0A329UIE7"/>
<evidence type="ECO:0000313" key="2">
    <source>
        <dbReference type="Proteomes" id="UP000251281"/>
    </source>
</evidence>
<dbReference type="Proteomes" id="UP000251281">
    <property type="component" value="Unassembled WGS sequence"/>
</dbReference>
<reference evidence="1 2" key="1">
    <citation type="submission" date="2018-02" db="EMBL/GenBank/DDBJ databases">
        <title>Complete genome sequencing of Faecalibacterium prausnitzii strains isolated from the human gut.</title>
        <authorList>
            <person name="Fitzgerald B.C."/>
            <person name="Shkoporov A.N."/>
            <person name="Ross P.R."/>
            <person name="Hill C."/>
        </authorList>
    </citation>
    <scope>NUCLEOTIDE SEQUENCE [LARGE SCALE GENOMIC DNA]</scope>
    <source>
        <strain evidence="1 2">APC923/51-1</strain>
    </source>
</reference>
<accession>A0A329UIE7</accession>
<dbReference type="EMBL" id="PRLD01000001">
    <property type="protein sequence ID" value="RAW60734.1"/>
    <property type="molecule type" value="Genomic_DNA"/>
</dbReference>